<comment type="caution">
    <text evidence="2">The sequence shown here is derived from an EMBL/GenBank/DDBJ whole genome shotgun (WGS) entry which is preliminary data.</text>
</comment>
<sequence length="96" mass="11029">MDEEIVPAFGQQDDQNRGLEKKSSANTKQCRLRRKQKQKDSGLGHSCTEEQRGELFANSPHEQFRLGRHLSKQLMDPSYNLMTLSSLIKLCILKPQ</sequence>
<reference evidence="2 3" key="1">
    <citation type="submission" date="2021-06" db="EMBL/GenBank/DDBJ databases">
        <title>Caerostris extrusa draft genome.</title>
        <authorList>
            <person name="Kono N."/>
            <person name="Arakawa K."/>
        </authorList>
    </citation>
    <scope>NUCLEOTIDE SEQUENCE [LARGE SCALE GENOMIC DNA]</scope>
</reference>
<feature type="region of interest" description="Disordered" evidence="1">
    <location>
        <begin position="1"/>
        <end position="54"/>
    </location>
</feature>
<feature type="compositionally biased region" description="Basic and acidic residues" evidence="1">
    <location>
        <begin position="14"/>
        <end position="23"/>
    </location>
</feature>
<gene>
    <name evidence="2" type="ORF">CEXT_755981</name>
</gene>
<proteinExistence type="predicted"/>
<dbReference type="Proteomes" id="UP001054945">
    <property type="component" value="Unassembled WGS sequence"/>
</dbReference>
<dbReference type="AlphaFoldDB" id="A0AAV4R3R1"/>
<evidence type="ECO:0000313" key="2">
    <source>
        <dbReference type="EMBL" id="GIY15629.1"/>
    </source>
</evidence>
<organism evidence="2 3">
    <name type="scientific">Caerostris extrusa</name>
    <name type="common">Bark spider</name>
    <name type="synonym">Caerostris bankana</name>
    <dbReference type="NCBI Taxonomy" id="172846"/>
    <lineage>
        <taxon>Eukaryota</taxon>
        <taxon>Metazoa</taxon>
        <taxon>Ecdysozoa</taxon>
        <taxon>Arthropoda</taxon>
        <taxon>Chelicerata</taxon>
        <taxon>Arachnida</taxon>
        <taxon>Araneae</taxon>
        <taxon>Araneomorphae</taxon>
        <taxon>Entelegynae</taxon>
        <taxon>Araneoidea</taxon>
        <taxon>Araneidae</taxon>
        <taxon>Caerostris</taxon>
    </lineage>
</organism>
<evidence type="ECO:0000256" key="1">
    <source>
        <dbReference type="SAM" id="MobiDB-lite"/>
    </source>
</evidence>
<feature type="compositionally biased region" description="Basic and acidic residues" evidence="1">
    <location>
        <begin position="38"/>
        <end position="53"/>
    </location>
</feature>
<accession>A0AAV4R3R1</accession>
<dbReference type="EMBL" id="BPLR01007255">
    <property type="protein sequence ID" value="GIY15629.1"/>
    <property type="molecule type" value="Genomic_DNA"/>
</dbReference>
<evidence type="ECO:0000313" key="3">
    <source>
        <dbReference type="Proteomes" id="UP001054945"/>
    </source>
</evidence>
<protein>
    <submittedName>
        <fullName evidence="2">Uncharacterized protein</fullName>
    </submittedName>
</protein>
<keyword evidence="3" id="KW-1185">Reference proteome</keyword>
<name>A0AAV4R3R1_CAEEX</name>